<dbReference type="PANTHER" id="PTHR43877:SF2">
    <property type="entry name" value="AMINOALKYLPHOSPHONATE N-ACETYLTRANSFERASE-RELATED"/>
    <property type="match status" value="1"/>
</dbReference>
<dbReference type="AlphaFoldDB" id="A0A3N2GRL4"/>
<dbReference type="InterPro" id="IPR000182">
    <property type="entry name" value="GNAT_dom"/>
</dbReference>
<dbReference type="GeneID" id="301842914"/>
<keyword evidence="1 4" id="KW-0808">Transferase</keyword>
<dbReference type="InterPro" id="IPR016181">
    <property type="entry name" value="Acyl_CoA_acyltransferase"/>
</dbReference>
<name>A0A3N2GRL4_9PSEU</name>
<organism evidence="4 5">
    <name type="scientific">Amycolatopsis thermoflava</name>
    <dbReference type="NCBI Taxonomy" id="84480"/>
    <lineage>
        <taxon>Bacteria</taxon>
        <taxon>Bacillati</taxon>
        <taxon>Actinomycetota</taxon>
        <taxon>Actinomycetes</taxon>
        <taxon>Pseudonocardiales</taxon>
        <taxon>Pseudonocardiaceae</taxon>
        <taxon>Amycolatopsis</taxon>
        <taxon>Amycolatopsis methanolica group</taxon>
    </lineage>
</organism>
<dbReference type="GO" id="GO:0016747">
    <property type="term" value="F:acyltransferase activity, transferring groups other than amino-acyl groups"/>
    <property type="evidence" value="ECO:0007669"/>
    <property type="project" value="InterPro"/>
</dbReference>
<dbReference type="PROSITE" id="PS51186">
    <property type="entry name" value="GNAT"/>
    <property type="match status" value="1"/>
</dbReference>
<dbReference type="RefSeq" id="WP_123683314.1">
    <property type="nucleotide sequence ID" value="NZ_RKHY01000001.1"/>
</dbReference>
<keyword evidence="2" id="KW-0012">Acyltransferase</keyword>
<keyword evidence="5" id="KW-1185">Reference proteome</keyword>
<protein>
    <submittedName>
        <fullName evidence="4">Acetyltransferase (GNAT) family protein</fullName>
    </submittedName>
</protein>
<evidence type="ECO:0000313" key="5">
    <source>
        <dbReference type="Proteomes" id="UP000274843"/>
    </source>
</evidence>
<feature type="domain" description="N-acetyltransferase" evidence="3">
    <location>
        <begin position="1"/>
        <end position="171"/>
    </location>
</feature>
<gene>
    <name evidence="4" type="ORF">EDD35_1480</name>
</gene>
<dbReference type="CDD" id="cd04301">
    <property type="entry name" value="NAT_SF"/>
    <property type="match status" value="1"/>
</dbReference>
<evidence type="ECO:0000313" key="4">
    <source>
        <dbReference type="EMBL" id="ROS39183.1"/>
    </source>
</evidence>
<accession>A0A3N2GRL4</accession>
<reference evidence="4 5" key="1">
    <citation type="submission" date="2018-11" db="EMBL/GenBank/DDBJ databases">
        <title>Sequencing the genomes of 1000 actinobacteria strains.</title>
        <authorList>
            <person name="Klenk H.-P."/>
        </authorList>
    </citation>
    <scope>NUCLEOTIDE SEQUENCE [LARGE SCALE GENOMIC DNA]</scope>
    <source>
        <strain evidence="4 5">DSM 44348</strain>
    </source>
</reference>
<dbReference type="InterPro" id="IPR050832">
    <property type="entry name" value="Bact_Acetyltransf"/>
</dbReference>
<proteinExistence type="predicted"/>
<dbReference type="SUPFAM" id="SSF55729">
    <property type="entry name" value="Acyl-CoA N-acyltransferases (Nat)"/>
    <property type="match status" value="1"/>
</dbReference>
<sequence>MITRLSPADFAAAVPALGEVLADCTNGGASVGFLAPLDAASAGAWWKGLAGDVAEGRVLVWAAWDGPCLVGTVQIRPAQLPNAPHRAELAKLLVHRDARGRGLGRALLAEAERGARDAGITLLVLDTETGSPASRLYAAAGWTEAGTVPDYAADPAGVVKATTFFYKKALVTAG</sequence>
<evidence type="ECO:0000256" key="2">
    <source>
        <dbReference type="ARBA" id="ARBA00023315"/>
    </source>
</evidence>
<comment type="caution">
    <text evidence="4">The sequence shown here is derived from an EMBL/GenBank/DDBJ whole genome shotgun (WGS) entry which is preliminary data.</text>
</comment>
<dbReference type="Pfam" id="PF00583">
    <property type="entry name" value="Acetyltransf_1"/>
    <property type="match status" value="1"/>
</dbReference>
<evidence type="ECO:0000256" key="1">
    <source>
        <dbReference type="ARBA" id="ARBA00022679"/>
    </source>
</evidence>
<dbReference type="Gene3D" id="3.40.630.30">
    <property type="match status" value="1"/>
</dbReference>
<dbReference type="EMBL" id="RKHY01000001">
    <property type="protein sequence ID" value="ROS39183.1"/>
    <property type="molecule type" value="Genomic_DNA"/>
</dbReference>
<evidence type="ECO:0000259" key="3">
    <source>
        <dbReference type="PROSITE" id="PS51186"/>
    </source>
</evidence>
<dbReference type="Proteomes" id="UP000274843">
    <property type="component" value="Unassembled WGS sequence"/>
</dbReference>
<dbReference type="PANTHER" id="PTHR43877">
    <property type="entry name" value="AMINOALKYLPHOSPHONATE N-ACETYLTRANSFERASE-RELATED-RELATED"/>
    <property type="match status" value="1"/>
</dbReference>